<name>E4RR95_LEAB4</name>
<dbReference type="InterPro" id="IPR036259">
    <property type="entry name" value="MFS_trans_sf"/>
</dbReference>
<evidence type="ECO:0000256" key="2">
    <source>
        <dbReference type="ARBA" id="ARBA00022475"/>
    </source>
</evidence>
<dbReference type="EMBL" id="CP002305">
    <property type="protein sequence ID" value="ADQ17581.1"/>
    <property type="molecule type" value="Genomic_DNA"/>
</dbReference>
<dbReference type="RefSeq" id="WP_013408630.1">
    <property type="nucleotide sequence ID" value="NC_014655.1"/>
</dbReference>
<evidence type="ECO:0000256" key="3">
    <source>
        <dbReference type="ARBA" id="ARBA00022692"/>
    </source>
</evidence>
<sequence>MSNYHKWVIGLLAFTQFTVVLDFMIMAPMGDLLIKSIGLTPSQFGIVVSAYAFSAGASGLLTAGFADRYDRKKLFLFFYIGFIVGTYMCGLATSYISLVGARIITGLFGGVIGSISMAIVTDIFPLEKRGRVMGFMQMGFGASQVLGIPLGLYFGHLWGWQSAFLAIASLALLIAIAIHFKLQPITEHLKYKQTQPVLQRLWSTFIKKEHRMGFITTAFLTVGGFMMAPFGSVFAINNLHVAETELPFMFMVAGVASLIIMPLIGKWSDKYSKLKIFTIAATWMSIMVVVYTHLGPSPFYLVLALNLLMHIGIMSRMTPSTALISAIPTAQDRGAFMSMNSSLQQLSGGIAAGVAGAIVYQSSPTSPLVHYDWVGYIVAGITLLSIGLLFRIQKVIQSSRKIGIISLSVLSHHPAYGSVPRRFVRITSFDALFSSNSSLQILRNLI</sequence>
<dbReference type="InterPro" id="IPR020846">
    <property type="entry name" value="MFS_dom"/>
</dbReference>
<feature type="domain" description="Major facilitator superfamily (MFS) profile" evidence="7">
    <location>
        <begin position="8"/>
        <end position="397"/>
    </location>
</feature>
<feature type="transmembrane region" description="Helical" evidence="6">
    <location>
        <begin position="299"/>
        <end position="315"/>
    </location>
</feature>
<feature type="transmembrane region" description="Helical" evidence="6">
    <location>
        <begin position="7"/>
        <end position="30"/>
    </location>
</feature>
<feature type="transmembrane region" description="Helical" evidence="6">
    <location>
        <begin position="212"/>
        <end position="234"/>
    </location>
</feature>
<evidence type="ECO:0000256" key="6">
    <source>
        <dbReference type="SAM" id="Phobius"/>
    </source>
</evidence>
<accession>E4RR95</accession>
<feature type="transmembrane region" description="Helical" evidence="6">
    <location>
        <begin position="103"/>
        <end position="120"/>
    </location>
</feature>
<dbReference type="PROSITE" id="PS50850">
    <property type="entry name" value="MFS"/>
    <property type="match status" value="1"/>
</dbReference>
<feature type="transmembrane region" description="Helical" evidence="6">
    <location>
        <begin position="42"/>
        <end position="62"/>
    </location>
</feature>
<dbReference type="eggNOG" id="COG2814">
    <property type="taxonomic scope" value="Bacteria"/>
</dbReference>
<evidence type="ECO:0000256" key="5">
    <source>
        <dbReference type="ARBA" id="ARBA00023136"/>
    </source>
</evidence>
<reference key="1">
    <citation type="submission" date="2010-11" db="EMBL/GenBank/DDBJ databases">
        <title>The complete genome of Leadbetterella byssophila DSM 17132.</title>
        <authorList>
            <consortium name="US DOE Joint Genome Institute (JGI-PGF)"/>
            <person name="Lucas S."/>
            <person name="Copeland A."/>
            <person name="Lapidus A."/>
            <person name="Glavina del Rio T."/>
            <person name="Dalin E."/>
            <person name="Tice H."/>
            <person name="Bruce D."/>
            <person name="Goodwin L."/>
            <person name="Pitluck S."/>
            <person name="Kyrpides N."/>
            <person name="Mavromatis K."/>
            <person name="Ivanova N."/>
            <person name="Teshima H."/>
            <person name="Brettin T."/>
            <person name="Detter J.C."/>
            <person name="Han C."/>
            <person name="Tapia R."/>
            <person name="Land M."/>
            <person name="Hauser L."/>
            <person name="Markowitz V."/>
            <person name="Cheng J.-F."/>
            <person name="Hugenholtz P."/>
            <person name="Woyke T."/>
            <person name="Wu D."/>
            <person name="Tindall B."/>
            <person name="Pomrenke H.G."/>
            <person name="Brambilla E."/>
            <person name="Klenk H.-P."/>
            <person name="Eisen J.A."/>
        </authorList>
    </citation>
    <scope>NUCLEOTIDE SEQUENCE [LARGE SCALE GENOMIC DNA]</scope>
    <source>
        <strain>DSM 17132</strain>
    </source>
</reference>
<keyword evidence="9" id="KW-1185">Reference proteome</keyword>
<keyword evidence="4 6" id="KW-1133">Transmembrane helix</keyword>
<proteinExistence type="predicted"/>
<dbReference type="HOGENOM" id="CLU_001265_61_5_10"/>
<evidence type="ECO:0000313" key="9">
    <source>
        <dbReference type="Proteomes" id="UP000007435"/>
    </source>
</evidence>
<feature type="transmembrane region" description="Helical" evidence="6">
    <location>
        <begin position="160"/>
        <end position="180"/>
    </location>
</feature>
<keyword evidence="5 6" id="KW-0472">Membrane</keyword>
<organism evidence="8 9">
    <name type="scientific">Leadbetterella byssophila (strain DSM 17132 / JCM 16389 / KACC 11308 / NBRC 106382 / 4M15)</name>
    <dbReference type="NCBI Taxonomy" id="649349"/>
    <lineage>
        <taxon>Bacteria</taxon>
        <taxon>Pseudomonadati</taxon>
        <taxon>Bacteroidota</taxon>
        <taxon>Cytophagia</taxon>
        <taxon>Cytophagales</taxon>
        <taxon>Leadbetterellaceae</taxon>
        <taxon>Leadbetterella</taxon>
    </lineage>
</organism>
<dbReference type="Proteomes" id="UP000007435">
    <property type="component" value="Chromosome"/>
</dbReference>
<reference evidence="8 9" key="2">
    <citation type="journal article" date="2011" name="Stand. Genomic Sci.">
        <title>Complete genome sequence of Leadbetterella byssophila type strain (4M15).</title>
        <authorList>
            <person name="Abt B."/>
            <person name="Teshima H."/>
            <person name="Lucas S."/>
            <person name="Lapidus A."/>
            <person name="Del Rio T.G."/>
            <person name="Nolan M."/>
            <person name="Tice H."/>
            <person name="Cheng J.F."/>
            <person name="Pitluck S."/>
            <person name="Liolios K."/>
            <person name="Pagani I."/>
            <person name="Ivanova N."/>
            <person name="Mavromatis K."/>
            <person name="Pati A."/>
            <person name="Tapia R."/>
            <person name="Han C."/>
            <person name="Goodwin L."/>
            <person name="Chen A."/>
            <person name="Palaniappan K."/>
            <person name="Land M."/>
            <person name="Hauser L."/>
            <person name="Chang Y.J."/>
            <person name="Jeffries C.D."/>
            <person name="Rohde M."/>
            <person name="Goker M."/>
            <person name="Tindall B.J."/>
            <person name="Detter J.C."/>
            <person name="Woyke T."/>
            <person name="Bristow J."/>
            <person name="Eisen J.A."/>
            <person name="Markowitz V."/>
            <person name="Hugenholtz P."/>
            <person name="Klenk H.P."/>
            <person name="Kyrpides N.C."/>
        </authorList>
    </citation>
    <scope>NUCLEOTIDE SEQUENCE [LARGE SCALE GENOMIC DNA]</scope>
    <source>
        <strain evidence="9">DSM 17132 / JCM 16389 / KACC 11308 / NBRC 106382 / 4M15</strain>
    </source>
</reference>
<comment type="subcellular location">
    <subcellularLocation>
        <location evidence="1">Cell membrane</location>
        <topology evidence="1">Multi-pass membrane protein</topology>
    </subcellularLocation>
</comment>
<protein>
    <submittedName>
        <fullName evidence="8">Major facilitator superfamily MFS_1</fullName>
    </submittedName>
</protein>
<dbReference type="CDD" id="cd17324">
    <property type="entry name" value="MFS_NepI_like"/>
    <property type="match status" value="1"/>
</dbReference>
<keyword evidence="2" id="KW-1003">Cell membrane</keyword>
<feature type="transmembrane region" description="Helical" evidence="6">
    <location>
        <begin position="132"/>
        <end position="154"/>
    </location>
</feature>
<evidence type="ECO:0000256" key="4">
    <source>
        <dbReference type="ARBA" id="ARBA00022989"/>
    </source>
</evidence>
<dbReference type="PANTHER" id="PTHR43124:SF3">
    <property type="entry name" value="CHLORAMPHENICOL EFFLUX PUMP RV0191"/>
    <property type="match status" value="1"/>
</dbReference>
<dbReference type="KEGG" id="lby:Lbys_1879"/>
<dbReference type="SUPFAM" id="SSF103473">
    <property type="entry name" value="MFS general substrate transporter"/>
    <property type="match status" value="1"/>
</dbReference>
<feature type="transmembrane region" description="Helical" evidence="6">
    <location>
        <begin position="373"/>
        <end position="392"/>
    </location>
</feature>
<dbReference type="InterPro" id="IPR011701">
    <property type="entry name" value="MFS"/>
</dbReference>
<dbReference type="Pfam" id="PF07690">
    <property type="entry name" value="MFS_1"/>
    <property type="match status" value="1"/>
</dbReference>
<gene>
    <name evidence="8" type="ordered locus">Lbys_1879</name>
</gene>
<dbReference type="STRING" id="649349.Lbys_1879"/>
<feature type="transmembrane region" description="Helical" evidence="6">
    <location>
        <begin position="246"/>
        <end position="264"/>
    </location>
</feature>
<dbReference type="Gene3D" id="1.20.1250.20">
    <property type="entry name" value="MFS general substrate transporter like domains"/>
    <property type="match status" value="1"/>
</dbReference>
<feature type="transmembrane region" description="Helical" evidence="6">
    <location>
        <begin position="74"/>
        <end position="97"/>
    </location>
</feature>
<dbReference type="GO" id="GO:0005886">
    <property type="term" value="C:plasma membrane"/>
    <property type="evidence" value="ECO:0007669"/>
    <property type="project" value="UniProtKB-SubCell"/>
</dbReference>
<dbReference type="AlphaFoldDB" id="E4RR95"/>
<evidence type="ECO:0000256" key="1">
    <source>
        <dbReference type="ARBA" id="ARBA00004651"/>
    </source>
</evidence>
<evidence type="ECO:0000313" key="8">
    <source>
        <dbReference type="EMBL" id="ADQ17581.1"/>
    </source>
</evidence>
<evidence type="ECO:0000259" key="7">
    <source>
        <dbReference type="PROSITE" id="PS50850"/>
    </source>
</evidence>
<dbReference type="GO" id="GO:0022857">
    <property type="term" value="F:transmembrane transporter activity"/>
    <property type="evidence" value="ECO:0007669"/>
    <property type="project" value="InterPro"/>
</dbReference>
<keyword evidence="3 6" id="KW-0812">Transmembrane</keyword>
<dbReference type="OrthoDB" id="9812221at2"/>
<dbReference type="PANTHER" id="PTHR43124">
    <property type="entry name" value="PURINE EFFLUX PUMP PBUE"/>
    <property type="match status" value="1"/>
</dbReference>
<dbReference type="InterPro" id="IPR050189">
    <property type="entry name" value="MFS_Efflux_Transporters"/>
</dbReference>